<feature type="region of interest" description="Disordered" evidence="1">
    <location>
        <begin position="149"/>
        <end position="168"/>
    </location>
</feature>
<dbReference type="PANTHER" id="PTHR34512">
    <property type="entry name" value="CELL SURFACE PROTEIN"/>
    <property type="match status" value="1"/>
</dbReference>
<dbReference type="InterPro" id="IPR002372">
    <property type="entry name" value="PQQ_rpt_dom"/>
</dbReference>
<dbReference type="PANTHER" id="PTHR34512:SF30">
    <property type="entry name" value="OUTER MEMBRANE PROTEIN ASSEMBLY FACTOR BAMB"/>
    <property type="match status" value="1"/>
</dbReference>
<feature type="domain" description="Pyrrolo-quinoline quinone repeat" evidence="3">
    <location>
        <begin position="93"/>
        <end position="308"/>
    </location>
</feature>
<organism evidence="4 5">
    <name type="scientific">Cellulomonas fengjieae</name>
    <dbReference type="NCBI Taxonomy" id="2819978"/>
    <lineage>
        <taxon>Bacteria</taxon>
        <taxon>Bacillati</taxon>
        <taxon>Actinomycetota</taxon>
        <taxon>Actinomycetes</taxon>
        <taxon>Micrococcales</taxon>
        <taxon>Cellulomonadaceae</taxon>
        <taxon>Cellulomonas</taxon>
    </lineage>
</organism>
<dbReference type="InterPro" id="IPR011047">
    <property type="entry name" value="Quinoprotein_ADH-like_sf"/>
</dbReference>
<reference evidence="4 5" key="1">
    <citation type="submission" date="2021-03" db="EMBL/GenBank/DDBJ databases">
        <title>novel species in genus Cellulomonas.</title>
        <authorList>
            <person name="Zhang G."/>
        </authorList>
    </citation>
    <scope>NUCLEOTIDE SEQUENCE [LARGE SCALE GENOMIC DNA]</scope>
    <source>
        <strain evidence="5">zg-ZUI188</strain>
    </source>
</reference>
<comment type="caution">
    <text evidence="4">The sequence shown here is derived from an EMBL/GenBank/DDBJ whole genome shotgun (WGS) entry which is preliminary data.</text>
</comment>
<evidence type="ECO:0000313" key="5">
    <source>
        <dbReference type="Proteomes" id="UP000678317"/>
    </source>
</evidence>
<accession>A0ABS3SL37</accession>
<dbReference type="SUPFAM" id="SSF50998">
    <property type="entry name" value="Quinoprotein alcohol dehydrogenase-like"/>
    <property type="match status" value="1"/>
</dbReference>
<keyword evidence="5" id="KW-1185">Reference proteome</keyword>
<sequence>MSTRRMEPVELVEASGAGQATDEVDRARSVVGERLRRASGWVRRHRLTASAAAIAVAVALVVPGTLSVRAERARAEALAAIPEVLAPMDAAPRVAWQSAPARSDYVVGLPGRAWVRDGVLVLRYQDGADRLRGIDMRTGDELWTSDLADGAASGRAEPDARPVRGPRIAVDDGSSPHVLLRQEEDGLRGIDAPTGGTVWTAPRPTSDMSSTMLVVDGLLAVLVSGAVEVRDLRTGAVVWELAPEDLRGESLVTDGRHLIVLGPGFRRTVVAHDLHDGRLAWSVEPPVGIHSLAVVDHRLFGVSSSGIVAFEPR</sequence>
<keyword evidence="2" id="KW-1133">Transmembrane helix</keyword>
<evidence type="ECO:0000256" key="1">
    <source>
        <dbReference type="SAM" id="MobiDB-lite"/>
    </source>
</evidence>
<dbReference type="EMBL" id="JAGFBM010000009">
    <property type="protein sequence ID" value="MBO3086089.1"/>
    <property type="molecule type" value="Genomic_DNA"/>
</dbReference>
<evidence type="ECO:0000259" key="3">
    <source>
        <dbReference type="Pfam" id="PF13360"/>
    </source>
</evidence>
<gene>
    <name evidence="4" type="ORF">J4035_15710</name>
</gene>
<dbReference type="Gene3D" id="2.130.10.10">
    <property type="entry name" value="YVTN repeat-like/Quinoprotein amine dehydrogenase"/>
    <property type="match status" value="1"/>
</dbReference>
<dbReference type="Pfam" id="PF13360">
    <property type="entry name" value="PQQ_2"/>
    <property type="match status" value="1"/>
</dbReference>
<protein>
    <submittedName>
        <fullName evidence="4">PQQ-binding-like beta-propeller repeat protein</fullName>
    </submittedName>
</protein>
<name>A0ABS3SL37_9CELL</name>
<dbReference type="InterPro" id="IPR015943">
    <property type="entry name" value="WD40/YVTN_repeat-like_dom_sf"/>
</dbReference>
<dbReference type="RefSeq" id="WP_208290231.1">
    <property type="nucleotide sequence ID" value="NZ_CP074404.1"/>
</dbReference>
<keyword evidence="2" id="KW-0472">Membrane</keyword>
<evidence type="ECO:0000256" key="2">
    <source>
        <dbReference type="SAM" id="Phobius"/>
    </source>
</evidence>
<proteinExistence type="predicted"/>
<evidence type="ECO:0000313" key="4">
    <source>
        <dbReference type="EMBL" id="MBO3086089.1"/>
    </source>
</evidence>
<dbReference type="Proteomes" id="UP000678317">
    <property type="component" value="Unassembled WGS sequence"/>
</dbReference>
<keyword evidence="2" id="KW-0812">Transmembrane</keyword>
<feature type="transmembrane region" description="Helical" evidence="2">
    <location>
        <begin position="47"/>
        <end position="66"/>
    </location>
</feature>